<dbReference type="GO" id="GO:0051301">
    <property type="term" value="P:cell division"/>
    <property type="evidence" value="ECO:0007669"/>
    <property type="project" value="UniProtKB-KW"/>
</dbReference>
<comment type="subcellular location">
    <subcellularLocation>
        <location evidence="1">Cytoplasm</location>
    </subcellularLocation>
</comment>
<evidence type="ECO:0000313" key="9">
    <source>
        <dbReference type="Proteomes" id="UP000010847"/>
    </source>
</evidence>
<feature type="coiled-coil region" evidence="7">
    <location>
        <begin position="43"/>
        <end position="70"/>
    </location>
</feature>
<sequence length="171" mass="20229">MPMTPIDIRNKEFRKGVRGYQTEEVEKFLDMVSKEFEVVYSENFELREKVQRFEQELKQYKQLEGTLQQTMVLAQQTAEEVKLSARHEAELMIKTAEQEKAQRFIEAQKKITEVNEEIEDLFRRRELIRTQLKSFLHAQLNLAESFNKESELSIDSLKLIKSQDNGLNLAE</sequence>
<dbReference type="InterPro" id="IPR007793">
    <property type="entry name" value="DivIVA_fam"/>
</dbReference>
<dbReference type="OrthoDB" id="9815492at2"/>
<dbReference type="Gene3D" id="6.10.250.660">
    <property type="match status" value="1"/>
</dbReference>
<dbReference type="PANTHER" id="PTHR35794:SF2">
    <property type="entry name" value="CELL DIVISION PROTEIN DIVIVA"/>
    <property type="match status" value="1"/>
</dbReference>
<keyword evidence="6" id="KW-0131">Cell cycle</keyword>
<evidence type="ECO:0000256" key="7">
    <source>
        <dbReference type="SAM" id="Coils"/>
    </source>
</evidence>
<proteinExistence type="inferred from homology"/>
<dbReference type="HOGENOM" id="CLU_076854_3_2_9"/>
<dbReference type="RefSeq" id="WP_006716624.1">
    <property type="nucleotide sequence ID" value="NZ_CP007032.1"/>
</dbReference>
<organism evidence="8 9">
    <name type="scientific">Desulfitobacterium metallireducens DSM 15288</name>
    <dbReference type="NCBI Taxonomy" id="871968"/>
    <lineage>
        <taxon>Bacteria</taxon>
        <taxon>Bacillati</taxon>
        <taxon>Bacillota</taxon>
        <taxon>Clostridia</taxon>
        <taxon>Eubacteriales</taxon>
        <taxon>Desulfitobacteriaceae</taxon>
        <taxon>Desulfitobacterium</taxon>
    </lineage>
</organism>
<protein>
    <submittedName>
        <fullName evidence="8">Septum formation initiator</fullName>
    </submittedName>
</protein>
<dbReference type="AlphaFoldDB" id="W0EDX3"/>
<keyword evidence="3" id="KW-0963">Cytoplasm</keyword>
<evidence type="ECO:0000256" key="3">
    <source>
        <dbReference type="ARBA" id="ARBA00022490"/>
    </source>
</evidence>
<keyword evidence="9" id="KW-1185">Reference proteome</keyword>
<name>W0EDX3_9FIRM</name>
<dbReference type="Pfam" id="PF05103">
    <property type="entry name" value="DivIVA"/>
    <property type="match status" value="1"/>
</dbReference>
<evidence type="ECO:0000256" key="1">
    <source>
        <dbReference type="ARBA" id="ARBA00004496"/>
    </source>
</evidence>
<evidence type="ECO:0000256" key="5">
    <source>
        <dbReference type="ARBA" id="ARBA00023054"/>
    </source>
</evidence>
<dbReference type="Proteomes" id="UP000010847">
    <property type="component" value="Chromosome"/>
</dbReference>
<evidence type="ECO:0000256" key="4">
    <source>
        <dbReference type="ARBA" id="ARBA00022618"/>
    </source>
</evidence>
<evidence type="ECO:0000256" key="6">
    <source>
        <dbReference type="ARBA" id="ARBA00023306"/>
    </source>
</evidence>
<dbReference type="InterPro" id="IPR019933">
    <property type="entry name" value="DivIVA_domain"/>
</dbReference>
<dbReference type="EMBL" id="CP007032">
    <property type="protein sequence ID" value="AHF07698.1"/>
    <property type="molecule type" value="Genomic_DNA"/>
</dbReference>
<feature type="coiled-coil region" evidence="7">
    <location>
        <begin position="104"/>
        <end position="131"/>
    </location>
</feature>
<accession>W0EDX3</accession>
<evidence type="ECO:0000256" key="2">
    <source>
        <dbReference type="ARBA" id="ARBA00009008"/>
    </source>
</evidence>
<comment type="similarity">
    <text evidence="2">Belongs to the DivIVA family.</text>
</comment>
<keyword evidence="5 7" id="KW-0175">Coiled coil</keyword>
<dbReference type="eggNOG" id="COG3599">
    <property type="taxonomic scope" value="Bacteria"/>
</dbReference>
<dbReference type="KEGG" id="dmt:DESME_12245"/>
<evidence type="ECO:0000313" key="8">
    <source>
        <dbReference type="EMBL" id="AHF07698.1"/>
    </source>
</evidence>
<keyword evidence="4" id="KW-0132">Cell division</keyword>
<reference evidence="8 9" key="1">
    <citation type="submission" date="2013-12" db="EMBL/GenBank/DDBJ databases">
        <authorList>
            <consortium name="DOE Joint Genome Institute"/>
            <person name="Smidt H."/>
            <person name="Huntemann M."/>
            <person name="Han J."/>
            <person name="Chen A."/>
            <person name="Kyrpides N."/>
            <person name="Mavromatis K."/>
            <person name="Markowitz V."/>
            <person name="Palaniappan K."/>
            <person name="Ivanova N."/>
            <person name="Schaumberg A."/>
            <person name="Pati A."/>
            <person name="Liolios K."/>
            <person name="Nordberg H.P."/>
            <person name="Cantor M.N."/>
            <person name="Hua S.X."/>
            <person name="Woyke T."/>
        </authorList>
    </citation>
    <scope>NUCLEOTIDE SEQUENCE [LARGE SCALE GENOMIC DNA]</scope>
    <source>
        <strain evidence="9">DSM 15288</strain>
    </source>
</reference>
<dbReference type="PANTHER" id="PTHR35794">
    <property type="entry name" value="CELL DIVISION PROTEIN DIVIVA"/>
    <property type="match status" value="1"/>
</dbReference>
<dbReference type="NCBIfam" id="TIGR03544">
    <property type="entry name" value="DivI1A_domain"/>
    <property type="match status" value="1"/>
</dbReference>
<dbReference type="GO" id="GO:0005737">
    <property type="term" value="C:cytoplasm"/>
    <property type="evidence" value="ECO:0007669"/>
    <property type="project" value="UniProtKB-SubCell"/>
</dbReference>
<gene>
    <name evidence="8" type="ORF">DESME_12245</name>
</gene>
<dbReference type="STRING" id="871968.DESME_12245"/>